<reference evidence="4" key="2">
    <citation type="submission" date="2019-09" db="UniProtKB">
        <authorList>
            <consortium name="WormBaseParasite"/>
        </authorList>
    </citation>
    <scope>IDENTIFICATION</scope>
</reference>
<keyword evidence="3" id="KW-1185">Reference proteome</keyword>
<evidence type="ECO:0000313" key="3">
    <source>
        <dbReference type="Proteomes" id="UP000050761"/>
    </source>
</evidence>
<reference evidence="2 3" key="1">
    <citation type="submission" date="2018-11" db="EMBL/GenBank/DDBJ databases">
        <authorList>
            <consortium name="Pathogen Informatics"/>
        </authorList>
    </citation>
    <scope>NUCLEOTIDE SEQUENCE [LARGE SCALE GENOMIC DNA]</scope>
</reference>
<dbReference type="Proteomes" id="UP000050761">
    <property type="component" value="Unassembled WGS sequence"/>
</dbReference>
<dbReference type="AlphaFoldDB" id="A0A183FLT2"/>
<sequence>MVTTSIAGQLYSVRLRPLRSEMPFVEPSVRQMHRYYHHRRQQQQQQQQQRTSAVRKTRGRVHRREVVVVCVERQRDDDGTGRRRRRHGDEPTTGIWEASESEEAASATTYSKKKLSPPPPMEPGRSASLITLSVRLPYRFSLRRTHEMGLRSKSGESLEKAWSEVLILMCGHLPKLTR</sequence>
<feature type="region of interest" description="Disordered" evidence="1">
    <location>
        <begin position="74"/>
        <end position="127"/>
    </location>
</feature>
<accession>A0A183FLT2</accession>
<proteinExistence type="predicted"/>
<feature type="region of interest" description="Disordered" evidence="1">
    <location>
        <begin position="35"/>
        <end position="60"/>
    </location>
</feature>
<dbReference type="WBParaSite" id="HPBE_0000825501-mRNA-1">
    <property type="protein sequence ID" value="HPBE_0000825501-mRNA-1"/>
    <property type="gene ID" value="HPBE_0000825501"/>
</dbReference>
<name>A0A183FLT2_HELPZ</name>
<evidence type="ECO:0000313" key="4">
    <source>
        <dbReference type="WBParaSite" id="HPBE_0000825501-mRNA-1"/>
    </source>
</evidence>
<evidence type="ECO:0000256" key="1">
    <source>
        <dbReference type="SAM" id="MobiDB-lite"/>
    </source>
</evidence>
<protein>
    <submittedName>
        <fullName evidence="2 4">Uncharacterized protein</fullName>
    </submittedName>
</protein>
<accession>A0A3P8BSD1</accession>
<dbReference type="EMBL" id="UZAH01026100">
    <property type="protein sequence ID" value="VDO75585.1"/>
    <property type="molecule type" value="Genomic_DNA"/>
</dbReference>
<organism evidence="3 4">
    <name type="scientific">Heligmosomoides polygyrus</name>
    <name type="common">Parasitic roundworm</name>
    <dbReference type="NCBI Taxonomy" id="6339"/>
    <lineage>
        <taxon>Eukaryota</taxon>
        <taxon>Metazoa</taxon>
        <taxon>Ecdysozoa</taxon>
        <taxon>Nematoda</taxon>
        <taxon>Chromadorea</taxon>
        <taxon>Rhabditida</taxon>
        <taxon>Rhabditina</taxon>
        <taxon>Rhabditomorpha</taxon>
        <taxon>Strongyloidea</taxon>
        <taxon>Heligmosomidae</taxon>
        <taxon>Heligmosomoides</taxon>
    </lineage>
</organism>
<gene>
    <name evidence="2" type="ORF">HPBE_LOCUS8256</name>
</gene>
<evidence type="ECO:0000313" key="2">
    <source>
        <dbReference type="EMBL" id="VDO75585.1"/>
    </source>
</evidence>